<feature type="binding site" evidence="4">
    <location>
        <position position="280"/>
    </location>
    <ligand>
        <name>Zn(2+)</name>
        <dbReference type="ChEBI" id="CHEBI:29105"/>
        <label>1</label>
        <note>catalytic</note>
    </ligand>
</feature>
<feature type="binding site" description="via carbamate group" evidence="4">
    <location>
        <position position="157"/>
    </location>
    <ligand>
        <name>Zn(2+)</name>
        <dbReference type="ChEBI" id="CHEBI:29105"/>
        <label>1</label>
        <note>catalytic</note>
    </ligand>
</feature>
<dbReference type="InterPro" id="IPR032466">
    <property type="entry name" value="Metal_Hydrolase"/>
</dbReference>
<dbReference type="Proteomes" id="UP000005835">
    <property type="component" value="Unassembled WGS sequence"/>
</dbReference>
<dbReference type="HOGENOM" id="CLU_058216_0_0_4"/>
<dbReference type="PANTHER" id="PTHR11647:SF1">
    <property type="entry name" value="COLLAPSIN RESPONSE MEDIATOR PROTEIN"/>
    <property type="match status" value="1"/>
</dbReference>
<evidence type="ECO:0000313" key="6">
    <source>
        <dbReference type="EMBL" id="EKB30436.1"/>
    </source>
</evidence>
<keyword evidence="1 4" id="KW-0862">Zinc</keyword>
<dbReference type="GO" id="GO:0008237">
    <property type="term" value="F:metallopeptidase activity"/>
    <property type="evidence" value="ECO:0007669"/>
    <property type="project" value="UniProtKB-KW"/>
</dbReference>
<keyword evidence="1" id="KW-0482">Metalloprotease</keyword>
<dbReference type="GO" id="GO:0008798">
    <property type="term" value="F:beta-aspartyl-peptidase activity"/>
    <property type="evidence" value="ECO:0007669"/>
    <property type="project" value="InterPro"/>
</dbReference>
<feature type="binding site" description="via carbamate group" evidence="4">
    <location>
        <position position="157"/>
    </location>
    <ligand>
        <name>Zn(2+)</name>
        <dbReference type="ChEBI" id="CHEBI:29105"/>
        <label>2</label>
        <note>catalytic</note>
    </ligand>
</feature>
<comment type="function">
    <text evidence="1">Catalyzes the hydrolytic cleavage of a subset of L-isoaspartyl (L-beta-aspartyl) dipeptides. Used to degrade proteins damaged by L-isoaspartyl residues formation.</text>
</comment>
<evidence type="ECO:0000256" key="4">
    <source>
        <dbReference type="PIRSR" id="PIRSR001238-3"/>
    </source>
</evidence>
<comment type="subcellular location">
    <subcellularLocation>
        <location evidence="1">Cytoplasm</location>
    </subcellularLocation>
</comment>
<feature type="binding site" evidence="3">
    <location>
        <position position="164"/>
    </location>
    <ligand>
        <name>substrate</name>
    </ligand>
</feature>
<keyword evidence="1" id="KW-0645">Protease</keyword>
<evidence type="ECO:0000256" key="3">
    <source>
        <dbReference type="PIRSR" id="PIRSR001238-2"/>
    </source>
</evidence>
<dbReference type="InterPro" id="IPR011059">
    <property type="entry name" value="Metal-dep_hydrolase_composite"/>
</dbReference>
<comment type="caution">
    <text evidence="6">The sequence shown here is derived from an EMBL/GenBank/DDBJ whole genome shotgun (WGS) entry which is preliminary data.</text>
</comment>
<dbReference type="NCBIfam" id="TIGR01975">
    <property type="entry name" value="isoAsp_dipep"/>
    <property type="match status" value="1"/>
</dbReference>
<dbReference type="PATRIC" id="fig|742823.3.peg.1962"/>
<evidence type="ECO:0000256" key="2">
    <source>
        <dbReference type="PIRSR" id="PIRSR001238-1"/>
    </source>
</evidence>
<dbReference type="STRING" id="742823.HMPREF9465_01964"/>
<dbReference type="RefSeq" id="WP_005436606.1">
    <property type="nucleotide sequence ID" value="NZ_JH815519.1"/>
</dbReference>
<dbReference type="eggNOG" id="COG1001">
    <property type="taxonomic scope" value="Bacteria"/>
</dbReference>
<evidence type="ECO:0000256" key="5">
    <source>
        <dbReference type="PIRSR" id="PIRSR001238-50"/>
    </source>
</evidence>
<dbReference type="Gene3D" id="2.30.40.10">
    <property type="entry name" value="Urease, subunit C, domain 1"/>
    <property type="match status" value="1"/>
</dbReference>
<dbReference type="GO" id="GO:0016810">
    <property type="term" value="F:hydrolase activity, acting on carbon-nitrogen (but not peptide) bonds"/>
    <property type="evidence" value="ECO:0007669"/>
    <property type="project" value="InterPro"/>
</dbReference>
<dbReference type="GO" id="GO:0005737">
    <property type="term" value="C:cytoplasm"/>
    <property type="evidence" value="ECO:0007669"/>
    <property type="project" value="UniProtKB-SubCell"/>
</dbReference>
<comment type="cofactor">
    <cofactor evidence="1 4">
        <name>Zn(2+)</name>
        <dbReference type="ChEBI" id="CHEBI:29105"/>
    </cofactor>
    <text evidence="1 4">Binds 2 Zn(2+) ions per subunit.</text>
</comment>
<comment type="similarity">
    <text evidence="1">Belongs to the peptidase M38 family.</text>
</comment>
<feature type="binding site" evidence="4">
    <location>
        <position position="224"/>
    </location>
    <ligand>
        <name>Zn(2+)</name>
        <dbReference type="ChEBI" id="CHEBI:29105"/>
        <label>2</label>
        <note>catalytic</note>
    </ligand>
</feature>
<protein>
    <recommendedName>
        <fullName evidence="1">Isoaspartyl dipeptidase</fullName>
        <ecNumber evidence="1">3.4.19.-</ecNumber>
    </recommendedName>
</protein>
<feature type="modified residue" description="N6-carboxylysine" evidence="5">
    <location>
        <position position="157"/>
    </location>
</feature>
<feature type="binding site" evidence="4">
    <location>
        <position position="196"/>
    </location>
    <ligand>
        <name>Zn(2+)</name>
        <dbReference type="ChEBI" id="CHEBI:29105"/>
        <label>2</label>
        <note>catalytic</note>
    </ligand>
</feature>
<dbReference type="EC" id="3.4.19.-" evidence="1"/>
<feature type="binding site" evidence="3">
    <location>
        <position position="101"/>
    </location>
    <ligand>
        <name>substrate</name>
    </ligand>
</feature>
<dbReference type="SUPFAM" id="SSF51556">
    <property type="entry name" value="Metallo-dependent hydrolases"/>
    <property type="match status" value="1"/>
</dbReference>
<feature type="active site" description="Proton acceptor" evidence="2">
    <location>
        <position position="280"/>
    </location>
</feature>
<dbReference type="GO" id="GO:0046872">
    <property type="term" value="F:metal ion binding"/>
    <property type="evidence" value="ECO:0007669"/>
    <property type="project" value="UniProtKB-KW"/>
</dbReference>
<dbReference type="AlphaFoldDB" id="K1JJR7"/>
<gene>
    <name evidence="6" type="ORF">HMPREF9465_01964</name>
</gene>
<evidence type="ECO:0000313" key="7">
    <source>
        <dbReference type="Proteomes" id="UP000005835"/>
    </source>
</evidence>
<evidence type="ECO:0000256" key="1">
    <source>
        <dbReference type="PIRNR" id="PIRNR001238"/>
    </source>
</evidence>
<dbReference type="PANTHER" id="PTHR11647">
    <property type="entry name" value="HYDRANTOINASE/DIHYDROPYRIMIDINASE FAMILY MEMBER"/>
    <property type="match status" value="1"/>
</dbReference>
<dbReference type="InterPro" id="IPR010229">
    <property type="entry name" value="Pept_M38_dipep"/>
</dbReference>
<organism evidence="6 7">
    <name type="scientific">Sutterella wadsworthensis 2_1_59BFAA</name>
    <dbReference type="NCBI Taxonomy" id="742823"/>
    <lineage>
        <taxon>Bacteria</taxon>
        <taxon>Pseudomonadati</taxon>
        <taxon>Pseudomonadota</taxon>
        <taxon>Betaproteobacteria</taxon>
        <taxon>Burkholderiales</taxon>
        <taxon>Sutterellaceae</taxon>
        <taxon>Sutterella</taxon>
    </lineage>
</organism>
<feature type="binding site" evidence="3">
    <location>
        <position position="284"/>
    </location>
    <ligand>
        <name>substrate</name>
    </ligand>
</feature>
<reference evidence="6 7" key="1">
    <citation type="submission" date="2012-05" db="EMBL/GenBank/DDBJ databases">
        <title>The Genome Sequence of Sutterella wadsworthensis 2_1_59BFAA.</title>
        <authorList>
            <consortium name="The Broad Institute Genome Sequencing Platform"/>
            <person name="Earl A."/>
            <person name="Ward D."/>
            <person name="Feldgarden M."/>
            <person name="Gevers D."/>
            <person name="Daigneault M."/>
            <person name="Strauss J."/>
            <person name="Allen-Vercoe E."/>
            <person name="Walker B."/>
            <person name="Young S.K."/>
            <person name="Zeng Q."/>
            <person name="Gargeya S."/>
            <person name="Fitzgerald M."/>
            <person name="Haas B."/>
            <person name="Abouelleil A."/>
            <person name="Alvarado L."/>
            <person name="Arachchi H.M."/>
            <person name="Berlin A.M."/>
            <person name="Chapman S.B."/>
            <person name="Goldberg J."/>
            <person name="Griggs A."/>
            <person name="Gujja S."/>
            <person name="Hansen M."/>
            <person name="Howarth C."/>
            <person name="Imamovic A."/>
            <person name="Larimer J."/>
            <person name="McCowen C."/>
            <person name="Montmayeur A."/>
            <person name="Murphy C."/>
            <person name="Neiman D."/>
            <person name="Pearson M."/>
            <person name="Priest M."/>
            <person name="Roberts A."/>
            <person name="Saif S."/>
            <person name="Shea T."/>
            <person name="Sisk P."/>
            <person name="Sykes S."/>
            <person name="Wortman J."/>
            <person name="Nusbaum C."/>
            <person name="Birren B."/>
        </authorList>
    </citation>
    <scope>NUCLEOTIDE SEQUENCE [LARGE SCALE GENOMIC DNA]</scope>
    <source>
        <strain evidence="6 7">2_1_59BFAA</strain>
    </source>
</reference>
<dbReference type="GO" id="GO:0006508">
    <property type="term" value="P:proteolysis"/>
    <property type="evidence" value="ECO:0007669"/>
    <property type="project" value="UniProtKB-KW"/>
</dbReference>
<name>K1JJR7_9BURK</name>
<accession>K1JJR7</accession>
<dbReference type="OrthoDB" id="5687299at2"/>
<comment type="PTM">
    <text evidence="1">Carboxylation allows a single lysine to coordinate two zinc ions.</text>
</comment>
<keyword evidence="1" id="KW-0378">Hydrolase</keyword>
<keyword evidence="7" id="KW-1185">Reference proteome</keyword>
<feature type="binding site" evidence="4">
    <location>
        <position position="63"/>
    </location>
    <ligand>
        <name>Zn(2+)</name>
        <dbReference type="ChEBI" id="CHEBI:29105"/>
        <label>1</label>
        <note>catalytic</note>
    </ligand>
</feature>
<sequence length="382" mass="40726">MTRPILIKNAEVFAPEKLGRRDIFIAGGRIVAMEESLEGLSVPGLETIDACGAIVTPGLIDQHIHVTGGGGEGGWKSRCPELVFSELVKAGVTTFLGVSGTDSMSRSIENLLAKVRGLKQEGASGWMWTSNYSYPVTTITDSVKTELFAIPEVLGVKIALGDHRCSFPSMEEVRSIVADVRVAGMLTGKTGFVHVHLGDYTSSFDIFDGIVASGLPIKHIRPTHVARHPAVFERAMGFAKQGGWIDITTGGGNYMGCAADAYDMAVENGVPVNRITMSSDGHGSMPRFNEAGEMVGLGVGSIMCNIETVQELARRHDLTTALLPMTRTVAEALTLEGKGVIEVGADADLLIFNAEHKITDVFMGGVQCMRAGEVIVKGAFEE</sequence>
<keyword evidence="1 4" id="KW-0479">Metal-binding</keyword>
<feature type="binding site" evidence="3">
    <location>
        <position position="132"/>
    </location>
    <ligand>
        <name>substrate</name>
    </ligand>
</feature>
<feature type="binding site" evidence="4">
    <location>
        <position position="65"/>
    </location>
    <ligand>
        <name>Zn(2+)</name>
        <dbReference type="ChEBI" id="CHEBI:29105"/>
        <label>1</label>
        <note>catalytic</note>
    </ligand>
</feature>
<dbReference type="EMBL" id="ADMG01000042">
    <property type="protein sequence ID" value="EKB30436.1"/>
    <property type="molecule type" value="Genomic_DNA"/>
</dbReference>
<dbReference type="PIRSF" id="PIRSF001238">
    <property type="entry name" value="IadA"/>
    <property type="match status" value="1"/>
</dbReference>
<dbReference type="SUPFAM" id="SSF51338">
    <property type="entry name" value="Composite domain of metallo-dependent hydrolases"/>
    <property type="match status" value="1"/>
</dbReference>
<proteinExistence type="inferred from homology"/>
<dbReference type="InterPro" id="IPR050378">
    <property type="entry name" value="Metallo-dep_Hydrolases_sf"/>
</dbReference>
<feature type="binding site" evidence="3">
    <location>
        <position position="227"/>
    </location>
    <ligand>
        <name>substrate</name>
    </ligand>
</feature>
<feature type="binding site" evidence="3">
    <location>
        <begin position="70"/>
        <end position="72"/>
    </location>
    <ligand>
        <name>substrate</name>
    </ligand>
</feature>
<dbReference type="Gene3D" id="3.20.20.140">
    <property type="entry name" value="Metal-dependent hydrolases"/>
    <property type="match status" value="1"/>
</dbReference>
<comment type="PTM">
    <text evidence="5">Carbamylation allows a single lysine to coordinate two zinc ions.</text>
</comment>